<proteinExistence type="predicted"/>
<evidence type="ECO:0000313" key="3">
    <source>
        <dbReference type="Proteomes" id="UP000696280"/>
    </source>
</evidence>
<accession>A0A9N9KTF0</accession>
<feature type="domain" description="Clr5" evidence="1">
    <location>
        <begin position="54"/>
        <end position="107"/>
    </location>
</feature>
<dbReference type="PANTHER" id="PTHR38788">
    <property type="entry name" value="CLR5 DOMAIN-CONTAINING PROTEIN"/>
    <property type="match status" value="1"/>
</dbReference>
<dbReference type="AlphaFoldDB" id="A0A9N9KTF0"/>
<keyword evidence="3" id="KW-1185">Reference proteome</keyword>
<organism evidence="2 3">
    <name type="scientific">Hymenoscyphus fraxineus</name>
    <dbReference type="NCBI Taxonomy" id="746836"/>
    <lineage>
        <taxon>Eukaryota</taxon>
        <taxon>Fungi</taxon>
        <taxon>Dikarya</taxon>
        <taxon>Ascomycota</taxon>
        <taxon>Pezizomycotina</taxon>
        <taxon>Leotiomycetes</taxon>
        <taxon>Helotiales</taxon>
        <taxon>Helotiaceae</taxon>
        <taxon>Hymenoscyphus</taxon>
    </lineage>
</organism>
<dbReference type="Gene3D" id="1.25.40.10">
    <property type="entry name" value="Tetratricopeptide repeat domain"/>
    <property type="match status" value="1"/>
</dbReference>
<sequence length="622" mass="71577">MECSLDKNSFCSSHLITQNGTAPRQQSLPFPGFEVSQVDQSALEFARSKSFEHSAKEWEALKPDIEMMYIKRDTKRTDIIKVVKEEHCFNVTQKQLSLRLKAWGFLKYTTQKQIITERNPDGTWDRSRYKITKTKINPRGRKKKQIGRTCQSQDDTEILECMYFMIESILTLQRKVVEVSEFVKSELARTGSKTNTATDEQVEITRRLIQLLSELKIDFKATILGSKLPLHCESKPPFHSNFIKRSELYETSDGNICDYLDSPEASRGLAEHASYESISHNEYDGYFSRNSYGFSHPPHLPPCFYPNPFNELYIFPSQAARSRQRASFMPNQAQTDVNSKFRHLQRIGLLSLSNPGNSKIIRKLVESCLFTGFRIHSRIAEYWCKQLLDDKNAQCRTIEILSDKANYLEAMYKDAQYRKAHTIMEEIDKDFAQLIGPIDDELVIRCLSLKGRILGQIGDFKQEEDQYRICLQKCLTIFTPRHEKTLEAMYRLSKPHRYYGQKKQSEELLRIVLQLGERSSITTNEATSKLSRLMSEQGQHEEAISLSRLAMKDAEQNSESKSAILQSVTRKGFECIINSLLKQGNVKDSIGTVREYMDSVFANSDPPMYLACSLGQISQLCC</sequence>
<dbReference type="InterPro" id="IPR025676">
    <property type="entry name" value="Clr5_dom"/>
</dbReference>
<comment type="caution">
    <text evidence="2">The sequence shown here is derived from an EMBL/GenBank/DDBJ whole genome shotgun (WGS) entry which is preliminary data.</text>
</comment>
<dbReference type="Proteomes" id="UP000696280">
    <property type="component" value="Unassembled WGS sequence"/>
</dbReference>
<dbReference type="PANTHER" id="PTHR38788:SF3">
    <property type="entry name" value="CLR5 DOMAIN-CONTAINING PROTEIN"/>
    <property type="match status" value="1"/>
</dbReference>
<dbReference type="Pfam" id="PF14420">
    <property type="entry name" value="Clr5"/>
    <property type="match status" value="1"/>
</dbReference>
<name>A0A9N9KTF0_9HELO</name>
<dbReference type="InterPro" id="IPR011990">
    <property type="entry name" value="TPR-like_helical_dom_sf"/>
</dbReference>
<evidence type="ECO:0000313" key="2">
    <source>
        <dbReference type="EMBL" id="CAG8953579.1"/>
    </source>
</evidence>
<dbReference type="EMBL" id="CAJVRL010000051">
    <property type="protein sequence ID" value="CAG8953579.1"/>
    <property type="molecule type" value="Genomic_DNA"/>
</dbReference>
<dbReference type="SUPFAM" id="SSF48452">
    <property type="entry name" value="TPR-like"/>
    <property type="match status" value="1"/>
</dbReference>
<reference evidence="2" key="1">
    <citation type="submission" date="2021-07" db="EMBL/GenBank/DDBJ databases">
        <authorList>
            <person name="Durling M."/>
        </authorList>
    </citation>
    <scope>NUCLEOTIDE SEQUENCE</scope>
</reference>
<protein>
    <recommendedName>
        <fullName evidence="1">Clr5 domain-containing protein</fullName>
    </recommendedName>
</protein>
<gene>
    <name evidence="2" type="ORF">HYFRA_00010038</name>
</gene>
<dbReference type="OrthoDB" id="10448597at2759"/>
<evidence type="ECO:0000259" key="1">
    <source>
        <dbReference type="Pfam" id="PF14420"/>
    </source>
</evidence>